<reference evidence="1" key="1">
    <citation type="journal article" date="2021" name="Genome Biol. Evol.">
        <title>A High-Quality Reference Genome for a Parasitic Bivalve with Doubly Uniparental Inheritance (Bivalvia: Unionida).</title>
        <authorList>
            <person name="Smith C.H."/>
        </authorList>
    </citation>
    <scope>NUCLEOTIDE SEQUENCE</scope>
    <source>
        <strain evidence="1">CHS0354</strain>
    </source>
</reference>
<organism evidence="1 2">
    <name type="scientific">Potamilus streckersoni</name>
    <dbReference type="NCBI Taxonomy" id="2493646"/>
    <lineage>
        <taxon>Eukaryota</taxon>
        <taxon>Metazoa</taxon>
        <taxon>Spiralia</taxon>
        <taxon>Lophotrochozoa</taxon>
        <taxon>Mollusca</taxon>
        <taxon>Bivalvia</taxon>
        <taxon>Autobranchia</taxon>
        <taxon>Heteroconchia</taxon>
        <taxon>Palaeoheterodonta</taxon>
        <taxon>Unionida</taxon>
        <taxon>Unionoidea</taxon>
        <taxon>Unionidae</taxon>
        <taxon>Ambleminae</taxon>
        <taxon>Lampsilini</taxon>
        <taxon>Potamilus</taxon>
    </lineage>
</organism>
<sequence length="61" mass="6662">MSRPKCDVSLLPSPGKFHVIRDSFESVDDVTNAIKEAGVVNCGLIIGFLMQKTPEETNKTP</sequence>
<dbReference type="Proteomes" id="UP001195483">
    <property type="component" value="Unassembled WGS sequence"/>
</dbReference>
<gene>
    <name evidence="1" type="ORF">CHS0354_007541</name>
</gene>
<dbReference type="EMBL" id="JAEAOA010000515">
    <property type="protein sequence ID" value="KAK3576003.1"/>
    <property type="molecule type" value="Genomic_DNA"/>
</dbReference>
<accession>A0AAE0RMB2</accession>
<proteinExistence type="predicted"/>
<reference evidence="1" key="2">
    <citation type="journal article" date="2021" name="Genome Biol. Evol.">
        <title>Developing a high-quality reference genome for a parasitic bivalve with doubly uniparental inheritance (Bivalvia: Unionida).</title>
        <authorList>
            <person name="Smith C.H."/>
        </authorList>
    </citation>
    <scope>NUCLEOTIDE SEQUENCE</scope>
    <source>
        <strain evidence="1">CHS0354</strain>
        <tissue evidence="1">Mantle</tissue>
    </source>
</reference>
<name>A0AAE0RMB2_9BIVA</name>
<keyword evidence="2" id="KW-1185">Reference proteome</keyword>
<dbReference type="AlphaFoldDB" id="A0AAE0RMB2"/>
<reference evidence="1" key="3">
    <citation type="submission" date="2023-05" db="EMBL/GenBank/DDBJ databases">
        <authorList>
            <person name="Smith C.H."/>
        </authorList>
    </citation>
    <scope>NUCLEOTIDE SEQUENCE</scope>
    <source>
        <strain evidence="1">CHS0354</strain>
        <tissue evidence="1">Mantle</tissue>
    </source>
</reference>
<evidence type="ECO:0000313" key="2">
    <source>
        <dbReference type="Proteomes" id="UP001195483"/>
    </source>
</evidence>
<evidence type="ECO:0000313" key="1">
    <source>
        <dbReference type="EMBL" id="KAK3576003.1"/>
    </source>
</evidence>
<comment type="caution">
    <text evidence="1">The sequence shown here is derived from an EMBL/GenBank/DDBJ whole genome shotgun (WGS) entry which is preliminary data.</text>
</comment>
<protein>
    <submittedName>
        <fullName evidence="1">Uncharacterized protein</fullName>
    </submittedName>
</protein>